<dbReference type="PRINTS" id="PR00598">
    <property type="entry name" value="HTHMARR"/>
</dbReference>
<dbReference type="SUPFAM" id="SSF46785">
    <property type="entry name" value="Winged helix' DNA-binding domain"/>
    <property type="match status" value="1"/>
</dbReference>
<accession>A0A177KK23</accession>
<organism evidence="5 6">
    <name type="scientific">Domibacillus aminovorans</name>
    <dbReference type="NCBI Taxonomy" id="29332"/>
    <lineage>
        <taxon>Bacteria</taxon>
        <taxon>Bacillati</taxon>
        <taxon>Bacillota</taxon>
        <taxon>Bacilli</taxon>
        <taxon>Bacillales</taxon>
        <taxon>Bacillaceae</taxon>
        <taxon>Domibacillus</taxon>
    </lineage>
</organism>
<gene>
    <name evidence="5" type="ORF">AWH48_12910</name>
</gene>
<dbReference type="GO" id="GO:0003700">
    <property type="term" value="F:DNA-binding transcription factor activity"/>
    <property type="evidence" value="ECO:0007669"/>
    <property type="project" value="InterPro"/>
</dbReference>
<feature type="domain" description="HTH marR-type" evidence="4">
    <location>
        <begin position="3"/>
        <end position="134"/>
    </location>
</feature>
<dbReference type="GO" id="GO:0003677">
    <property type="term" value="F:DNA binding"/>
    <property type="evidence" value="ECO:0007669"/>
    <property type="project" value="UniProtKB-KW"/>
</dbReference>
<dbReference type="InterPro" id="IPR000835">
    <property type="entry name" value="HTH_MarR-typ"/>
</dbReference>
<evidence type="ECO:0000259" key="4">
    <source>
        <dbReference type="PROSITE" id="PS50995"/>
    </source>
</evidence>
<evidence type="ECO:0000256" key="3">
    <source>
        <dbReference type="ARBA" id="ARBA00023163"/>
    </source>
</evidence>
<dbReference type="EMBL" id="LQWZ01000036">
    <property type="protein sequence ID" value="OAH53245.1"/>
    <property type="molecule type" value="Genomic_DNA"/>
</dbReference>
<dbReference type="SMART" id="SM00347">
    <property type="entry name" value="HTH_MARR"/>
    <property type="match status" value="1"/>
</dbReference>
<dbReference type="AlphaFoldDB" id="A0A177KK23"/>
<sequence>MNTHQLFHTIHQLSRELAKQANHTLQPFGLYTAQWSVLFVLKEKGKMTQKELCDYLAVEAPPMTRTIQRLMKQGYVKQVTGEDRRAKIIEMTEQSKAAYPEWEAAVLQMNDRLLMGVSDEQREYMQQLLSSYLMNVKENSQKGTLHE</sequence>
<dbReference type="Pfam" id="PF12802">
    <property type="entry name" value="MarR_2"/>
    <property type="match status" value="1"/>
</dbReference>
<evidence type="ECO:0000256" key="1">
    <source>
        <dbReference type="ARBA" id="ARBA00023015"/>
    </source>
</evidence>
<evidence type="ECO:0000313" key="6">
    <source>
        <dbReference type="Proteomes" id="UP000077271"/>
    </source>
</evidence>
<keyword evidence="1" id="KW-0805">Transcription regulation</keyword>
<dbReference type="OrthoDB" id="1904211at2"/>
<comment type="caution">
    <text evidence="5">The sequence shown here is derived from an EMBL/GenBank/DDBJ whole genome shotgun (WGS) entry which is preliminary data.</text>
</comment>
<dbReference type="PROSITE" id="PS50995">
    <property type="entry name" value="HTH_MARR_2"/>
    <property type="match status" value="1"/>
</dbReference>
<evidence type="ECO:0000256" key="2">
    <source>
        <dbReference type="ARBA" id="ARBA00023125"/>
    </source>
</evidence>
<dbReference type="PANTHER" id="PTHR42756">
    <property type="entry name" value="TRANSCRIPTIONAL REGULATOR, MARR"/>
    <property type="match status" value="1"/>
</dbReference>
<dbReference type="Gene3D" id="1.10.10.10">
    <property type="entry name" value="Winged helix-like DNA-binding domain superfamily/Winged helix DNA-binding domain"/>
    <property type="match status" value="1"/>
</dbReference>
<dbReference type="PANTHER" id="PTHR42756:SF1">
    <property type="entry name" value="TRANSCRIPTIONAL REPRESSOR OF EMRAB OPERON"/>
    <property type="match status" value="1"/>
</dbReference>
<reference evidence="5 6" key="1">
    <citation type="submission" date="2016-01" db="EMBL/GenBank/DDBJ databases">
        <title>Investigation of taxonomic status of Bacillus aminovorans.</title>
        <authorList>
            <person name="Verma A."/>
            <person name="Pal Y."/>
            <person name="Krishnamurthi S."/>
        </authorList>
    </citation>
    <scope>NUCLEOTIDE SEQUENCE [LARGE SCALE GENOMIC DNA]</scope>
    <source>
        <strain evidence="5 6">DSM 4337</strain>
    </source>
</reference>
<keyword evidence="3" id="KW-0804">Transcription</keyword>
<dbReference type="InterPro" id="IPR036388">
    <property type="entry name" value="WH-like_DNA-bd_sf"/>
</dbReference>
<evidence type="ECO:0000313" key="5">
    <source>
        <dbReference type="EMBL" id="OAH53245.1"/>
    </source>
</evidence>
<keyword evidence="2" id="KW-0238">DNA-binding</keyword>
<dbReference type="InterPro" id="IPR036390">
    <property type="entry name" value="WH_DNA-bd_sf"/>
</dbReference>
<dbReference type="RefSeq" id="WP_018395527.1">
    <property type="nucleotide sequence ID" value="NZ_LQWZ01000036.1"/>
</dbReference>
<dbReference type="Proteomes" id="UP000077271">
    <property type="component" value="Unassembled WGS sequence"/>
</dbReference>
<protein>
    <submittedName>
        <fullName evidence="5">MarR family transcriptional regulator</fullName>
    </submittedName>
</protein>
<name>A0A177KK23_9BACI</name>
<proteinExistence type="predicted"/>